<dbReference type="PROSITE" id="PS50004">
    <property type="entry name" value="C2"/>
    <property type="match status" value="1"/>
</dbReference>
<dbReference type="PANTHER" id="PTHR10857">
    <property type="entry name" value="COPINE"/>
    <property type="match status" value="1"/>
</dbReference>
<dbReference type="GO" id="GO:0005886">
    <property type="term" value="C:plasma membrane"/>
    <property type="evidence" value="ECO:0007669"/>
    <property type="project" value="TreeGrafter"/>
</dbReference>
<dbReference type="AlphaFoldDB" id="A0AAV7Z9N0"/>
<dbReference type="SUPFAM" id="SSF53300">
    <property type="entry name" value="vWA-like"/>
    <property type="match status" value="1"/>
</dbReference>
<dbReference type="InterPro" id="IPR000008">
    <property type="entry name" value="C2_dom"/>
</dbReference>
<evidence type="ECO:0000256" key="2">
    <source>
        <dbReference type="ARBA" id="ARBA00022737"/>
    </source>
</evidence>
<reference evidence="5" key="1">
    <citation type="submission" date="2022-08" db="EMBL/GenBank/DDBJ databases">
        <title>Novel sulphate-reducing endosymbionts in the free-living metamonad Anaeramoeba.</title>
        <authorList>
            <person name="Jerlstrom-Hultqvist J."/>
            <person name="Cepicka I."/>
            <person name="Gallot-Lavallee L."/>
            <person name="Salas-Leiva D."/>
            <person name="Curtis B.A."/>
            <person name="Zahonova K."/>
            <person name="Pipaliya S."/>
            <person name="Dacks J."/>
            <person name="Roger A.J."/>
        </authorList>
    </citation>
    <scope>NUCLEOTIDE SEQUENCE</scope>
    <source>
        <strain evidence="5">Busselton2</strain>
    </source>
</reference>
<evidence type="ECO:0000259" key="4">
    <source>
        <dbReference type="PROSITE" id="PS50234"/>
    </source>
</evidence>
<organism evidence="5 6">
    <name type="scientific">Anaeramoeba flamelloides</name>
    <dbReference type="NCBI Taxonomy" id="1746091"/>
    <lineage>
        <taxon>Eukaryota</taxon>
        <taxon>Metamonada</taxon>
        <taxon>Anaeramoebidae</taxon>
        <taxon>Anaeramoeba</taxon>
    </lineage>
</organism>
<dbReference type="InterPro" id="IPR045052">
    <property type="entry name" value="Copine"/>
</dbReference>
<dbReference type="Proteomes" id="UP001146793">
    <property type="component" value="Unassembled WGS sequence"/>
</dbReference>
<dbReference type="InterPro" id="IPR037768">
    <property type="entry name" value="C2B_Copine"/>
</dbReference>
<dbReference type="Gene3D" id="2.60.40.150">
    <property type="entry name" value="C2 domain"/>
    <property type="match status" value="1"/>
</dbReference>
<accession>A0AAV7Z9N0</accession>
<keyword evidence="2" id="KW-0677">Repeat</keyword>
<dbReference type="GO" id="GO:0071277">
    <property type="term" value="P:cellular response to calcium ion"/>
    <property type="evidence" value="ECO:0007669"/>
    <property type="project" value="TreeGrafter"/>
</dbReference>
<dbReference type="SMART" id="SM00239">
    <property type="entry name" value="C2"/>
    <property type="match status" value="1"/>
</dbReference>
<comment type="caution">
    <text evidence="5">The sequence shown here is derived from an EMBL/GenBank/DDBJ whole genome shotgun (WGS) entry which is preliminary data.</text>
</comment>
<name>A0AAV7Z9N0_9EUKA</name>
<dbReference type="GO" id="GO:0005544">
    <property type="term" value="F:calcium-dependent phospholipid binding"/>
    <property type="evidence" value="ECO:0007669"/>
    <property type="project" value="InterPro"/>
</dbReference>
<evidence type="ECO:0000259" key="3">
    <source>
        <dbReference type="PROSITE" id="PS50004"/>
    </source>
</evidence>
<evidence type="ECO:0000313" key="5">
    <source>
        <dbReference type="EMBL" id="KAJ3437497.1"/>
    </source>
</evidence>
<dbReference type="SUPFAM" id="SSF49562">
    <property type="entry name" value="C2 domain (Calcium/lipid-binding domain, CaLB)"/>
    <property type="match status" value="2"/>
</dbReference>
<evidence type="ECO:0000256" key="1">
    <source>
        <dbReference type="ARBA" id="ARBA00009048"/>
    </source>
</evidence>
<gene>
    <name evidence="5" type="ORF">M0812_16660</name>
</gene>
<dbReference type="EMBL" id="JANTQA010000033">
    <property type="protein sequence ID" value="KAJ3437497.1"/>
    <property type="molecule type" value="Genomic_DNA"/>
</dbReference>
<dbReference type="InterPro" id="IPR002035">
    <property type="entry name" value="VWF_A"/>
</dbReference>
<dbReference type="PROSITE" id="PS50234">
    <property type="entry name" value="VWFA"/>
    <property type="match status" value="1"/>
</dbReference>
<evidence type="ECO:0000313" key="6">
    <source>
        <dbReference type="Proteomes" id="UP001146793"/>
    </source>
</evidence>
<dbReference type="PANTHER" id="PTHR10857:SF106">
    <property type="entry name" value="C2 DOMAIN-CONTAINING PROTEIN"/>
    <property type="match status" value="1"/>
</dbReference>
<dbReference type="Pfam" id="PF00168">
    <property type="entry name" value="C2"/>
    <property type="match status" value="2"/>
</dbReference>
<feature type="domain" description="VWFA" evidence="4">
    <location>
        <begin position="273"/>
        <end position="482"/>
    </location>
</feature>
<comment type="similarity">
    <text evidence="1">Belongs to the copine family.</text>
</comment>
<dbReference type="CDD" id="cd04047">
    <property type="entry name" value="C2B_Copine"/>
    <property type="match status" value="1"/>
</dbReference>
<proteinExistence type="inferred from homology"/>
<dbReference type="InterPro" id="IPR010734">
    <property type="entry name" value="Copine_C"/>
</dbReference>
<protein>
    <submittedName>
        <fullName evidence="5">Copine</fullName>
    </submittedName>
</protein>
<dbReference type="InterPro" id="IPR036465">
    <property type="entry name" value="vWFA_dom_sf"/>
</dbReference>
<dbReference type="InterPro" id="IPR035892">
    <property type="entry name" value="C2_domain_sf"/>
</dbReference>
<dbReference type="Pfam" id="PF07002">
    <property type="entry name" value="Copine"/>
    <property type="match status" value="1"/>
</dbReference>
<sequence>MEYFDNLNNSKLSLQNSLIVVSQHFQKEKQWKEIGRSKFVENTAQPQYKKTFLVSFQFCRIQQIRIEYFQEKKPKPENLFGIQTFNLGELMGKHKKRLRSKIIDPINKEKNVGSSKIIGKEIRKDNTNIKMTWKASKLKKDLFGSVNPFLRFSRSGEKKNENILVYETEIIAKNQSPEWSKFELKCSDLCNCEENRKILIECFDKKKKGKPNLIGYVNTNLAELQDGNKKNFTLIDPKKKKKKISLGTLRLEKFSQNEIHSILDFLSSNIKLSTIVAVDFTISNGLPSFNESLHFQNPPNFNQYEQSIVSLCEILNQYSNLSQIAAFGFGGKIQLKKKVISSDLFPLNGNIQDPECEGIKGVLDSYSLALNNVGLNGPTKFGPILKAISFISKVNIKSEYTNLIILTDDKFIDNEEVKENLKVLSKLPVSIIIVGIGENHEFASMDYLKTESFFEEAELSRHLVNVVSFQESFHKGEFQKKAFQDFENQFLNYYLLQNKKK</sequence>
<feature type="domain" description="C2" evidence="3">
    <location>
        <begin position="108"/>
        <end position="234"/>
    </location>
</feature>
<dbReference type="SMART" id="SM00327">
    <property type="entry name" value="VWA"/>
    <property type="match status" value="1"/>
</dbReference>